<evidence type="ECO:0000256" key="3">
    <source>
        <dbReference type="ARBA" id="ARBA00022989"/>
    </source>
</evidence>
<evidence type="ECO:0000256" key="2">
    <source>
        <dbReference type="ARBA" id="ARBA00022692"/>
    </source>
</evidence>
<dbReference type="GO" id="GO:0005794">
    <property type="term" value="C:Golgi apparatus"/>
    <property type="evidence" value="ECO:0007669"/>
    <property type="project" value="TreeGrafter"/>
</dbReference>
<dbReference type="Gene3D" id="1.20.1540.10">
    <property type="entry name" value="Rhomboid-like"/>
    <property type="match status" value="1"/>
</dbReference>
<comment type="subcellular location">
    <subcellularLocation>
        <location evidence="1">Membrane</location>
        <topology evidence="1">Multi-pass membrane protein</topology>
    </subcellularLocation>
</comment>
<dbReference type="GO" id="GO:0016020">
    <property type="term" value="C:membrane"/>
    <property type="evidence" value="ECO:0007669"/>
    <property type="project" value="UniProtKB-SubCell"/>
</dbReference>
<name>A0A7R9QQ39_9ACAR</name>
<dbReference type="InterPro" id="IPR013861">
    <property type="entry name" value="TMEM115/Pdh1/Rbl19"/>
</dbReference>
<evidence type="ECO:0000256" key="4">
    <source>
        <dbReference type="ARBA" id="ARBA00023136"/>
    </source>
</evidence>
<dbReference type="PANTHER" id="PTHR13377:SF3">
    <property type="entry name" value="TRANSMEMBRANE PROTEIN 115"/>
    <property type="match status" value="1"/>
</dbReference>
<keyword evidence="3 5" id="KW-1133">Transmembrane helix</keyword>
<evidence type="ECO:0008006" key="8">
    <source>
        <dbReference type="Google" id="ProtNLM"/>
    </source>
</evidence>
<proteinExistence type="predicted"/>
<feature type="transmembrane region" description="Helical" evidence="5">
    <location>
        <begin position="218"/>
        <end position="235"/>
    </location>
</feature>
<dbReference type="AlphaFoldDB" id="A0A7R9QQ39"/>
<dbReference type="InterPro" id="IPR035952">
    <property type="entry name" value="Rhomboid-like_sf"/>
</dbReference>
<dbReference type="OrthoDB" id="73612at2759"/>
<gene>
    <name evidence="6" type="ORF">ONB1V03_LOCUS9673</name>
</gene>
<keyword evidence="7" id="KW-1185">Reference proteome</keyword>
<organism evidence="6">
    <name type="scientific">Oppiella nova</name>
    <dbReference type="NCBI Taxonomy" id="334625"/>
    <lineage>
        <taxon>Eukaryota</taxon>
        <taxon>Metazoa</taxon>
        <taxon>Ecdysozoa</taxon>
        <taxon>Arthropoda</taxon>
        <taxon>Chelicerata</taxon>
        <taxon>Arachnida</taxon>
        <taxon>Acari</taxon>
        <taxon>Acariformes</taxon>
        <taxon>Sarcoptiformes</taxon>
        <taxon>Oribatida</taxon>
        <taxon>Brachypylina</taxon>
        <taxon>Oppioidea</taxon>
        <taxon>Oppiidae</taxon>
        <taxon>Oppiella</taxon>
    </lineage>
</organism>
<feature type="transmembrane region" description="Helical" evidence="5">
    <location>
        <begin position="147"/>
        <end position="170"/>
    </location>
</feature>
<accession>A0A7R9QQ39</accession>
<evidence type="ECO:0000313" key="6">
    <source>
        <dbReference type="EMBL" id="CAD7653015.1"/>
    </source>
</evidence>
<dbReference type="SUPFAM" id="SSF144091">
    <property type="entry name" value="Rhomboid-like"/>
    <property type="match status" value="1"/>
</dbReference>
<feature type="transmembrane region" description="Helical" evidence="5">
    <location>
        <begin position="241"/>
        <end position="257"/>
    </location>
</feature>
<evidence type="ECO:0000256" key="1">
    <source>
        <dbReference type="ARBA" id="ARBA00004141"/>
    </source>
</evidence>
<dbReference type="PANTHER" id="PTHR13377">
    <property type="entry name" value="PLACENTAL PROTEIN 6"/>
    <property type="match status" value="1"/>
</dbReference>
<evidence type="ECO:0000256" key="5">
    <source>
        <dbReference type="SAM" id="Phobius"/>
    </source>
</evidence>
<dbReference type="SMART" id="SM01160">
    <property type="entry name" value="DUF1751"/>
    <property type="match status" value="1"/>
</dbReference>
<dbReference type="GO" id="GO:0006890">
    <property type="term" value="P:retrograde vesicle-mediated transport, Golgi to endoplasmic reticulum"/>
    <property type="evidence" value="ECO:0007669"/>
    <property type="project" value="InterPro"/>
</dbReference>
<reference evidence="6" key="1">
    <citation type="submission" date="2020-11" db="EMBL/GenBank/DDBJ databases">
        <authorList>
            <person name="Tran Van P."/>
        </authorList>
    </citation>
    <scope>NUCLEOTIDE SEQUENCE</scope>
</reference>
<dbReference type="EMBL" id="OC920992">
    <property type="protein sequence ID" value="CAD7653015.1"/>
    <property type="molecule type" value="Genomic_DNA"/>
</dbReference>
<keyword evidence="2 5" id="KW-0812">Transmembrane</keyword>
<sequence length="358" mass="39848">MPSSSANSTSIGGHDRQPSVQLKIEASGGPPNQTNSKRLRQLILRNGTYFVSQIAVLVTKLSPIVQIVSIVLILLYLIQLSGDSVTDWLILSPDSVLSVGQWYRVLLSLFTHPFIELHFYTIVIDMISLSLLATLIEPLWGPKEVILFFWVVAIGSAFLSCLHYILIYTITTDASQLFSTRIHGLSPFCASIAVTVKQMLSQSVLLTTAVGKLKNDDIPLTSLLVALVLYFLNLIEGESVVMFFYGLLVSWIYLRFFQLHEHNSRRSTTASTAGPTRSQTRGDYSDAFAFHTFFPNVLRPVVAVFADALYALFVRIGLCPDISAGDHYQAVRLLSERLTNDMNHTNHTTNHTPKVETL</sequence>
<dbReference type="EMBL" id="CAJPVJ010006167">
    <property type="protein sequence ID" value="CAG2170202.1"/>
    <property type="molecule type" value="Genomic_DNA"/>
</dbReference>
<keyword evidence="4 5" id="KW-0472">Membrane</keyword>
<protein>
    <recommendedName>
        <fullName evidence="8">Transmembrane protein 115</fullName>
    </recommendedName>
</protein>
<feature type="transmembrane region" description="Helical" evidence="5">
    <location>
        <begin position="47"/>
        <end position="78"/>
    </location>
</feature>
<feature type="transmembrane region" description="Helical" evidence="5">
    <location>
        <begin position="117"/>
        <end position="135"/>
    </location>
</feature>
<dbReference type="Proteomes" id="UP000728032">
    <property type="component" value="Unassembled WGS sequence"/>
</dbReference>
<dbReference type="Pfam" id="PF08551">
    <property type="entry name" value="DUF1751"/>
    <property type="match status" value="1"/>
</dbReference>
<dbReference type="FunFam" id="1.20.1540.10:FF:000004">
    <property type="entry name" value="Transmembrane protein 115"/>
    <property type="match status" value="1"/>
</dbReference>
<evidence type="ECO:0000313" key="7">
    <source>
        <dbReference type="Proteomes" id="UP000728032"/>
    </source>
</evidence>